<evidence type="ECO:0000313" key="4">
    <source>
        <dbReference type="Proteomes" id="UP000816034"/>
    </source>
</evidence>
<dbReference type="Gene3D" id="1.10.167.10">
    <property type="entry name" value="Regulator of G-protein Signalling 4, domain 2"/>
    <property type="match status" value="1"/>
</dbReference>
<dbReference type="EMBL" id="PYSW02000047">
    <property type="protein sequence ID" value="KAG2374150.1"/>
    <property type="molecule type" value="Genomic_DNA"/>
</dbReference>
<dbReference type="PROSITE" id="PS50132">
    <property type="entry name" value="RGS"/>
    <property type="match status" value="1"/>
</dbReference>
<feature type="transmembrane region" description="Helical" evidence="1">
    <location>
        <begin position="435"/>
        <end position="459"/>
    </location>
</feature>
<keyword evidence="1" id="KW-1133">Transmembrane helix</keyword>
<dbReference type="InterPro" id="IPR016137">
    <property type="entry name" value="RGS"/>
</dbReference>
<dbReference type="InterPro" id="IPR036305">
    <property type="entry name" value="RGS_sf"/>
</dbReference>
<sequence>MWFDYSLFHQNHSIADAPPHPTALCHPLLFLLGSLSRDYPSNNPFNISIPPDSNFQVLMNTSTLIPHPIPHQPCPDTIFNAIIASVFVLLELILTISTLSLLIWKRHHPHIEKRNLGYLIMHTLTSFVVGFLGCLRLLIGRKLFPCAIHMWLSFMFIPALCLGPMVRCWRVFALYRMNLERKKLYQSRTTMTSLTTTTVAATETAIEDDTERDGTVQVHHDSTTNSNLFKESLTATTLPTGSHCNDNTGGEHSVGLTIHANSGAMEELKISTEWDSNKVTTQGGSMVVAMSPRSPGDMSNFSEVAFLSENTTDQRSNMLENCSNSTAVAVTTTHNLSYQNPQKQTNANMMESINDLTASNLATINTRKIRIYSCLTSTWFLYMIYGVAFFVQFLLWVFFGAIDEVFFVTSNFRYLTTDNAGSFDFTTGCVQQPNAAIILITLTTVFLILEFIAMILCFLSQRDTYHIKVETLIIITVQMTVMTMYVICGTWTFYKNFLDYFVSYAFLPMTNLICEVFVGVTLPGCYAIYEDHFFTDSKATRKRKQSMITNEPASIQGNEHDMERCMIEKILKNKKTFEMLLEFAKRSYCPESVLCYKDIEQFKSKMTSQKNRNKIGLFIVRTYCMPHSPAQLNLPSNFMTQVKLWLEKLEYNNGIVESTMFDSLQQHCLNDLIDVFERWRWSSKEVREMCRELAPPQRPVGK</sequence>
<dbReference type="RefSeq" id="XP_044543324.1">
    <property type="nucleotide sequence ID" value="XM_044686591.1"/>
</dbReference>
<evidence type="ECO:0000259" key="2">
    <source>
        <dbReference type="PROSITE" id="PS50132"/>
    </source>
</evidence>
<dbReference type="SUPFAM" id="SSF48097">
    <property type="entry name" value="Regulator of G-protein signaling, RGS"/>
    <property type="match status" value="1"/>
</dbReference>
<dbReference type="Proteomes" id="UP000816034">
    <property type="component" value="Unassembled WGS sequence"/>
</dbReference>
<proteinExistence type="predicted"/>
<feature type="transmembrane region" description="Helical" evidence="1">
    <location>
        <begin position="506"/>
        <end position="529"/>
    </location>
</feature>
<feature type="transmembrane region" description="Helical" evidence="1">
    <location>
        <begin position="471"/>
        <end position="494"/>
    </location>
</feature>
<gene>
    <name evidence="3" type="ORF">C9374_010987</name>
</gene>
<reference evidence="3 4" key="1">
    <citation type="journal article" date="2018" name="BMC Genomics">
        <title>The genome of Naegleria lovaniensis, the basis for a comparative approach to unravel pathogenicity factors of the human pathogenic amoeba N. fowleri.</title>
        <authorList>
            <person name="Liechti N."/>
            <person name="Schurch N."/>
            <person name="Bruggmann R."/>
            <person name="Wittwer M."/>
        </authorList>
    </citation>
    <scope>NUCLEOTIDE SEQUENCE [LARGE SCALE GENOMIC DNA]</scope>
    <source>
        <strain evidence="3 4">ATCC 30569</strain>
    </source>
</reference>
<comment type="caution">
    <text evidence="3">The sequence shown here is derived from an EMBL/GenBank/DDBJ whole genome shotgun (WGS) entry which is preliminary data.</text>
</comment>
<protein>
    <recommendedName>
        <fullName evidence="2">RGS domain-containing protein</fullName>
    </recommendedName>
</protein>
<evidence type="ECO:0000256" key="1">
    <source>
        <dbReference type="SAM" id="Phobius"/>
    </source>
</evidence>
<feature type="transmembrane region" description="Helical" evidence="1">
    <location>
        <begin position="78"/>
        <end position="104"/>
    </location>
</feature>
<organism evidence="3 4">
    <name type="scientific">Naegleria lovaniensis</name>
    <name type="common">Amoeba</name>
    <dbReference type="NCBI Taxonomy" id="51637"/>
    <lineage>
        <taxon>Eukaryota</taxon>
        <taxon>Discoba</taxon>
        <taxon>Heterolobosea</taxon>
        <taxon>Tetramitia</taxon>
        <taxon>Eutetramitia</taxon>
        <taxon>Vahlkampfiidae</taxon>
        <taxon>Naegleria</taxon>
    </lineage>
</organism>
<dbReference type="Pfam" id="PF00615">
    <property type="entry name" value="RGS"/>
    <property type="match status" value="1"/>
</dbReference>
<dbReference type="SMART" id="SM00315">
    <property type="entry name" value="RGS"/>
    <property type="match status" value="1"/>
</dbReference>
<dbReference type="InterPro" id="IPR044926">
    <property type="entry name" value="RGS_subdomain_2"/>
</dbReference>
<name>A0AA88KCT4_NAELO</name>
<evidence type="ECO:0000313" key="3">
    <source>
        <dbReference type="EMBL" id="KAG2374150.1"/>
    </source>
</evidence>
<feature type="transmembrane region" description="Helical" evidence="1">
    <location>
        <begin position="379"/>
        <end position="402"/>
    </location>
</feature>
<keyword evidence="1" id="KW-0472">Membrane</keyword>
<keyword evidence="4" id="KW-1185">Reference proteome</keyword>
<accession>A0AA88KCT4</accession>
<feature type="transmembrane region" description="Helical" evidence="1">
    <location>
        <begin position="116"/>
        <end position="139"/>
    </location>
</feature>
<dbReference type="AlphaFoldDB" id="A0AA88KCT4"/>
<feature type="domain" description="RGS" evidence="2">
    <location>
        <begin position="566"/>
        <end position="672"/>
    </location>
</feature>
<feature type="transmembrane region" description="Helical" evidence="1">
    <location>
        <begin position="151"/>
        <end position="175"/>
    </location>
</feature>
<dbReference type="GeneID" id="68103441"/>
<keyword evidence="1" id="KW-0812">Transmembrane</keyword>